<dbReference type="InterPro" id="IPR054694">
    <property type="entry name" value="Parkin-like_IBR"/>
</dbReference>
<dbReference type="CDD" id="cd16627">
    <property type="entry name" value="RING-HC_RBR_parkin"/>
    <property type="match status" value="1"/>
</dbReference>
<evidence type="ECO:0000256" key="13">
    <source>
        <dbReference type="ARBA" id="ARBA00022833"/>
    </source>
</evidence>
<comment type="catalytic activity">
    <reaction evidence="1">
        <text>[E2 ubiquitin-conjugating enzyme]-S-ubiquitinyl-L-cysteine + [acceptor protein]-L-lysine = [E2 ubiquitin-conjugating enzyme]-L-cysteine + [acceptor protein]-N(6)-ubiquitinyl-L-lysine.</text>
        <dbReference type="EC" id="2.3.2.31"/>
    </reaction>
</comment>
<dbReference type="Pfam" id="PF22605">
    <property type="entry name" value="IBR_2"/>
    <property type="match status" value="1"/>
</dbReference>
<accession>A0A433U9X9</accession>
<reference evidence="20 21" key="1">
    <citation type="submission" date="2019-01" db="EMBL/GenBank/DDBJ databases">
        <title>A draft genome assembly of the solar-powered sea slug Elysia chlorotica.</title>
        <authorList>
            <person name="Cai H."/>
            <person name="Li Q."/>
            <person name="Fang X."/>
            <person name="Li J."/>
            <person name="Curtis N.E."/>
            <person name="Altenburger A."/>
            <person name="Shibata T."/>
            <person name="Feng M."/>
            <person name="Maeda T."/>
            <person name="Schwartz J.A."/>
            <person name="Shigenobu S."/>
            <person name="Lundholm N."/>
            <person name="Nishiyama T."/>
            <person name="Yang H."/>
            <person name="Hasebe M."/>
            <person name="Li S."/>
            <person name="Pierce S.K."/>
            <person name="Wang J."/>
        </authorList>
    </citation>
    <scope>NUCLEOTIDE SEQUENCE [LARGE SCALE GENOMIC DNA]</scope>
    <source>
        <strain evidence="20">EC2010</strain>
        <tissue evidence="20">Whole organism of an adult</tissue>
    </source>
</reference>
<dbReference type="SMART" id="SM00647">
    <property type="entry name" value="IBR"/>
    <property type="match status" value="1"/>
</dbReference>
<dbReference type="PANTHER" id="PTHR11685">
    <property type="entry name" value="RBR FAMILY RING FINGER AND IBR DOMAIN-CONTAINING"/>
    <property type="match status" value="1"/>
</dbReference>
<dbReference type="OrthoDB" id="1431934at2759"/>
<dbReference type="GO" id="GO:0016567">
    <property type="term" value="P:protein ubiquitination"/>
    <property type="evidence" value="ECO:0007669"/>
    <property type="project" value="InterPro"/>
</dbReference>
<keyword evidence="12" id="KW-0833">Ubl conjugation pathway</keyword>
<dbReference type="InterPro" id="IPR003977">
    <property type="entry name" value="Parkin"/>
</dbReference>
<proteinExistence type="inferred from homology"/>
<dbReference type="FunFam" id="1.20.120.1750:FF:000009">
    <property type="entry name" value="E3 ubiquitin-protein ligase parkin"/>
    <property type="match status" value="1"/>
</dbReference>
<evidence type="ECO:0000259" key="19">
    <source>
        <dbReference type="PROSITE" id="PS51873"/>
    </source>
</evidence>
<keyword evidence="8" id="KW-0808">Transferase</keyword>
<evidence type="ECO:0000256" key="11">
    <source>
        <dbReference type="ARBA" id="ARBA00022771"/>
    </source>
</evidence>
<feature type="domain" description="RING-type" evidence="19">
    <location>
        <begin position="28"/>
        <end position="251"/>
    </location>
</feature>
<dbReference type="GO" id="GO:0005739">
    <property type="term" value="C:mitochondrion"/>
    <property type="evidence" value="ECO:0007669"/>
    <property type="project" value="UniProtKB-SubCell"/>
</dbReference>
<dbReference type="Gene3D" id="1.20.120.1750">
    <property type="match status" value="1"/>
</dbReference>
<comment type="subcellular location">
    <subcellularLocation>
        <location evidence="3">Cytoplasm</location>
        <location evidence="3">Cytosol</location>
    </subcellularLocation>
    <subcellularLocation>
        <location evidence="2">Mitochondrion</location>
    </subcellularLocation>
</comment>
<dbReference type="GO" id="GO:0061630">
    <property type="term" value="F:ubiquitin protein ligase activity"/>
    <property type="evidence" value="ECO:0007669"/>
    <property type="project" value="UniProtKB-EC"/>
</dbReference>
<dbReference type="InterPro" id="IPR041170">
    <property type="entry name" value="Znf-RING_14"/>
</dbReference>
<dbReference type="InterPro" id="IPR013083">
    <property type="entry name" value="Znf_RING/FYVE/PHD"/>
</dbReference>
<evidence type="ECO:0000256" key="7">
    <source>
        <dbReference type="ARBA" id="ARBA00022553"/>
    </source>
</evidence>
<dbReference type="GO" id="GO:0005829">
    <property type="term" value="C:cytosol"/>
    <property type="evidence" value="ECO:0007669"/>
    <property type="project" value="UniProtKB-SubCell"/>
</dbReference>
<dbReference type="InterPro" id="IPR044066">
    <property type="entry name" value="TRIAD_supradom"/>
</dbReference>
<evidence type="ECO:0000256" key="15">
    <source>
        <dbReference type="ARBA" id="ARBA00023006"/>
    </source>
</evidence>
<dbReference type="PRINTS" id="PR01475">
    <property type="entry name" value="PARKIN"/>
</dbReference>
<dbReference type="InterPro" id="IPR031127">
    <property type="entry name" value="E3_UB_ligase_RBR"/>
</dbReference>
<evidence type="ECO:0000256" key="12">
    <source>
        <dbReference type="ARBA" id="ARBA00022786"/>
    </source>
</evidence>
<dbReference type="InterPro" id="IPR047535">
    <property type="entry name" value="RING-HC_RBR_parkin"/>
</dbReference>
<comment type="similarity">
    <text evidence="17">Belongs to the RBR family. Parkin subfamily.</text>
</comment>
<protein>
    <recommendedName>
        <fullName evidence="18">E3 ubiquitin-protein ligase parkin</fullName>
        <ecNumber evidence="5">2.3.2.31</ecNumber>
    </recommendedName>
</protein>
<evidence type="ECO:0000313" key="20">
    <source>
        <dbReference type="EMBL" id="RUS90617.1"/>
    </source>
</evidence>
<dbReference type="Gene3D" id="2.20.25.20">
    <property type="match status" value="1"/>
</dbReference>
<keyword evidence="10" id="KW-0677">Repeat</keyword>
<gene>
    <name evidence="20" type="ORF">EGW08_001614</name>
</gene>
<dbReference type="InterPro" id="IPR047534">
    <property type="entry name" value="BRcat_RBR_parkin"/>
</dbReference>
<dbReference type="SUPFAM" id="SSF57850">
    <property type="entry name" value="RING/U-box"/>
    <property type="match status" value="2"/>
</dbReference>
<evidence type="ECO:0000256" key="4">
    <source>
        <dbReference type="ARBA" id="ARBA00004906"/>
    </source>
</evidence>
<evidence type="ECO:0000256" key="18">
    <source>
        <dbReference type="ARBA" id="ARBA00029536"/>
    </source>
</evidence>
<dbReference type="AlphaFoldDB" id="A0A433U9X9"/>
<dbReference type="PROSITE" id="PS51873">
    <property type="entry name" value="TRIAD"/>
    <property type="match status" value="1"/>
</dbReference>
<dbReference type="Proteomes" id="UP000271974">
    <property type="component" value="Unassembled WGS sequence"/>
</dbReference>
<evidence type="ECO:0000256" key="5">
    <source>
        <dbReference type="ARBA" id="ARBA00012251"/>
    </source>
</evidence>
<evidence type="ECO:0000256" key="16">
    <source>
        <dbReference type="ARBA" id="ARBA00023128"/>
    </source>
</evidence>
<keyword evidence="6" id="KW-0963">Cytoplasm</keyword>
<keyword evidence="7" id="KW-0597">Phosphoprotein</keyword>
<evidence type="ECO:0000313" key="21">
    <source>
        <dbReference type="Proteomes" id="UP000271974"/>
    </source>
</evidence>
<keyword evidence="14" id="KW-0832">Ubl conjugation</keyword>
<evidence type="ECO:0000256" key="8">
    <source>
        <dbReference type="ARBA" id="ARBA00022679"/>
    </source>
</evidence>
<dbReference type="EC" id="2.3.2.31" evidence="5"/>
<evidence type="ECO:0000256" key="2">
    <source>
        <dbReference type="ARBA" id="ARBA00004173"/>
    </source>
</evidence>
<evidence type="ECO:0000256" key="14">
    <source>
        <dbReference type="ARBA" id="ARBA00022843"/>
    </source>
</evidence>
<keyword evidence="21" id="KW-1185">Reference proteome</keyword>
<dbReference type="Pfam" id="PF17978">
    <property type="entry name" value="zf-RING_14"/>
    <property type="match status" value="1"/>
</dbReference>
<comment type="caution">
    <text evidence="20">The sequence shown here is derived from an EMBL/GenBank/DDBJ whole genome shotgun (WGS) entry which is preliminary data.</text>
</comment>
<dbReference type="GO" id="GO:0008270">
    <property type="term" value="F:zinc ion binding"/>
    <property type="evidence" value="ECO:0007669"/>
    <property type="project" value="UniProtKB-KW"/>
</dbReference>
<keyword evidence="16" id="KW-0496">Mitochondrion</keyword>
<name>A0A433U9X9_ELYCH</name>
<evidence type="ECO:0000256" key="6">
    <source>
        <dbReference type="ARBA" id="ARBA00022490"/>
    </source>
</evidence>
<feature type="non-terminal residue" evidence="20">
    <location>
        <position position="1"/>
    </location>
</feature>
<dbReference type="STRING" id="188477.A0A433U9X9"/>
<keyword evidence="13" id="KW-0862">Zinc</keyword>
<dbReference type="CDD" id="cd20340">
    <property type="entry name" value="BRcat_RBR_parkin"/>
    <property type="match status" value="1"/>
</dbReference>
<evidence type="ECO:0000256" key="17">
    <source>
        <dbReference type="ARBA" id="ARBA00029442"/>
    </source>
</evidence>
<dbReference type="EMBL" id="RQTK01000028">
    <property type="protein sequence ID" value="RUS90617.1"/>
    <property type="molecule type" value="Genomic_DNA"/>
</dbReference>
<sequence>FYLRCVEPHEGDTDGTAVALKHINMNRRRVDCIACADVVSHVLIFPCEAGHVICLSCFCQYCSVCLDERRFTEHERHGYTLPCPAGCPESYIEESHHFLLLGKEKYERYKNFGAEEYVLQNGGVLCPARGCGMGLFPEDDSRLIRCGNCQFESCKDCRREYHTGSCHEMETIALTASTGMGITADMAERASWEMQSMSLIEETTKACPNCRCKTERNGGCMHMVCPRCECEWCWICVRPWTRDCMAQHWFG</sequence>
<evidence type="ECO:0000256" key="1">
    <source>
        <dbReference type="ARBA" id="ARBA00001798"/>
    </source>
</evidence>
<keyword evidence="11" id="KW-0863">Zinc-finger</keyword>
<keyword evidence="15" id="KW-0072">Autophagy</keyword>
<evidence type="ECO:0000256" key="10">
    <source>
        <dbReference type="ARBA" id="ARBA00022737"/>
    </source>
</evidence>
<evidence type="ECO:0000256" key="3">
    <source>
        <dbReference type="ARBA" id="ARBA00004514"/>
    </source>
</evidence>
<keyword evidence="9" id="KW-0479">Metal-binding</keyword>
<comment type="pathway">
    <text evidence="4">Protein modification; protein ubiquitination.</text>
</comment>
<dbReference type="Gene3D" id="3.30.40.10">
    <property type="entry name" value="Zinc/RING finger domain, C3HC4 (zinc finger)"/>
    <property type="match status" value="1"/>
</dbReference>
<organism evidence="20 21">
    <name type="scientific">Elysia chlorotica</name>
    <name type="common">Eastern emerald elysia</name>
    <name type="synonym">Sea slug</name>
    <dbReference type="NCBI Taxonomy" id="188477"/>
    <lineage>
        <taxon>Eukaryota</taxon>
        <taxon>Metazoa</taxon>
        <taxon>Spiralia</taxon>
        <taxon>Lophotrochozoa</taxon>
        <taxon>Mollusca</taxon>
        <taxon>Gastropoda</taxon>
        <taxon>Heterobranchia</taxon>
        <taxon>Euthyneura</taxon>
        <taxon>Panpulmonata</taxon>
        <taxon>Sacoglossa</taxon>
        <taxon>Placobranchoidea</taxon>
        <taxon>Plakobranchidae</taxon>
        <taxon>Elysia</taxon>
    </lineage>
</organism>
<dbReference type="GO" id="GO:0006914">
    <property type="term" value="P:autophagy"/>
    <property type="evidence" value="ECO:0007669"/>
    <property type="project" value="UniProtKB-KW"/>
</dbReference>
<dbReference type="InterPro" id="IPR002867">
    <property type="entry name" value="IBR_dom"/>
</dbReference>
<evidence type="ECO:0000256" key="9">
    <source>
        <dbReference type="ARBA" id="ARBA00022723"/>
    </source>
</evidence>